<evidence type="ECO:0000256" key="1">
    <source>
        <dbReference type="ARBA" id="ARBA00004123"/>
    </source>
</evidence>
<dbReference type="GO" id="GO:0005681">
    <property type="term" value="C:spliceosomal complex"/>
    <property type="evidence" value="ECO:0007669"/>
    <property type="project" value="InterPro"/>
</dbReference>
<feature type="domain" description="C2H2-type" evidence="6">
    <location>
        <begin position="286"/>
        <end position="308"/>
    </location>
</feature>
<dbReference type="Pfam" id="PF16958">
    <property type="entry name" value="PRP9_N"/>
    <property type="match status" value="2"/>
</dbReference>
<dbReference type="PROSITE" id="PS00028">
    <property type="entry name" value="ZINC_FINGER_C2H2_1"/>
    <property type="match status" value="1"/>
</dbReference>
<dbReference type="PANTHER" id="PTHR12786:SF2">
    <property type="entry name" value="SPLICING FACTOR 3A SUBUNIT 3"/>
    <property type="match status" value="1"/>
</dbReference>
<dbReference type="InterPro" id="IPR013087">
    <property type="entry name" value="Znf_C2H2_type"/>
</dbReference>
<dbReference type="SUPFAM" id="SSF57667">
    <property type="entry name" value="beta-beta-alpha zinc fingers"/>
    <property type="match status" value="1"/>
</dbReference>
<dbReference type="STRING" id="13370.A0A448YS34"/>
<dbReference type="InParanoid" id="A0A448YS34"/>
<dbReference type="GO" id="GO:0000398">
    <property type="term" value="P:mRNA splicing, via spliceosome"/>
    <property type="evidence" value="ECO:0007669"/>
    <property type="project" value="InterPro"/>
</dbReference>
<dbReference type="InterPro" id="IPR022755">
    <property type="entry name" value="Znf_C2H2_jaz"/>
</dbReference>
<sequence length="527" mass="62021">MPTLLEEERRTLQELDLIESSISKRIKRNPDIYQPPKDHGILGRRRSLPKGETLLQQYEIKQFIERYKSQYDRLSELMDHESIALDGELKVEGNDEDTFDKFHELYTRSLAESRQQAIHVGVKDADIYDMFSSNENYETLRREHEEGKEGEDGKKKEKLKYRVVSEFSRDLKLADLFTQAEEFGKYLDLEDNYKSWLSLPRWKAFPIEELPSYLDYLGQIDDFDDAVFKKSGDYQYYNYLVDLECYLKAYWIRINPLLNPEKSLEGISMKFEDRKFMETRKEGLYCTACEKLFAKDTVYQSHLNGKKHKKSVIRNHRGENLRLEYAIKEITSTLLADQLARTKSEVQRFKLLTVREKQIELRDAKEMSEYEKNYFAVDSEEVEDVAQNGEGKNNSSIEEEEIYNPMKLPLGPDGRPIPYWLWKVRGLDAEFRCEVCGNVSYKGRSNYAKHFSEPRHINGLRMLGVMEKFEIFKDLHKIDDVSALLNNLQKRQREAIHFEEAGEEVEDEDGNAISKKAYVQLKKQGLL</sequence>
<proteinExistence type="predicted"/>
<dbReference type="Pfam" id="PF11931">
    <property type="entry name" value="SF3a60_Prp9_C"/>
    <property type="match status" value="1"/>
</dbReference>
<evidence type="ECO:0000313" key="7">
    <source>
        <dbReference type="EMBL" id="VEU23715.1"/>
    </source>
</evidence>
<dbReference type="Proteomes" id="UP000290900">
    <property type="component" value="Unassembled WGS sequence"/>
</dbReference>
<dbReference type="InterPro" id="IPR031774">
    <property type="entry name" value="SF3A3_dom"/>
</dbReference>
<dbReference type="SMART" id="SM00451">
    <property type="entry name" value="ZnF_U1"/>
    <property type="match status" value="2"/>
</dbReference>
<keyword evidence="3" id="KW-0863">Zinc-finger</keyword>
<accession>A0A448YS34</accession>
<dbReference type="InterPro" id="IPR051421">
    <property type="entry name" value="RNA_Proc_DNA_Dmg_Regulator"/>
</dbReference>
<organism evidence="7 8">
    <name type="scientific">Brettanomyces naardenensis</name>
    <name type="common">Yeast</name>
    <dbReference type="NCBI Taxonomy" id="13370"/>
    <lineage>
        <taxon>Eukaryota</taxon>
        <taxon>Fungi</taxon>
        <taxon>Dikarya</taxon>
        <taxon>Ascomycota</taxon>
        <taxon>Saccharomycotina</taxon>
        <taxon>Pichiomycetes</taxon>
        <taxon>Pichiales</taxon>
        <taxon>Pichiaceae</taxon>
        <taxon>Brettanomyces</taxon>
    </lineage>
</organism>
<dbReference type="FunCoup" id="A0A448YS34">
    <property type="interactions" value="1255"/>
</dbReference>
<evidence type="ECO:0000256" key="2">
    <source>
        <dbReference type="ARBA" id="ARBA00022723"/>
    </source>
</evidence>
<dbReference type="Gene3D" id="3.30.160.60">
    <property type="entry name" value="Classic Zinc Finger"/>
    <property type="match status" value="1"/>
</dbReference>
<evidence type="ECO:0000259" key="6">
    <source>
        <dbReference type="PROSITE" id="PS00028"/>
    </source>
</evidence>
<dbReference type="Pfam" id="PF16837">
    <property type="entry name" value="SF3A3"/>
    <property type="match status" value="1"/>
</dbReference>
<evidence type="ECO:0000313" key="8">
    <source>
        <dbReference type="Proteomes" id="UP000290900"/>
    </source>
</evidence>
<dbReference type="InterPro" id="IPR036236">
    <property type="entry name" value="Znf_C2H2_sf"/>
</dbReference>
<dbReference type="InterPro" id="IPR024598">
    <property type="entry name" value="SF3a60/Prp9_C"/>
</dbReference>
<gene>
    <name evidence="7" type="ORF">BRENAR_LOCUS4444</name>
</gene>
<dbReference type="PANTHER" id="PTHR12786">
    <property type="entry name" value="SPLICING FACTOR SF3A-RELATED"/>
    <property type="match status" value="1"/>
</dbReference>
<dbReference type="GO" id="GO:0008270">
    <property type="term" value="F:zinc ion binding"/>
    <property type="evidence" value="ECO:0007669"/>
    <property type="project" value="UniProtKB-KW"/>
</dbReference>
<keyword evidence="4" id="KW-0862">Zinc</keyword>
<reference evidence="7 8" key="1">
    <citation type="submission" date="2018-12" db="EMBL/GenBank/DDBJ databases">
        <authorList>
            <person name="Tiukova I."/>
            <person name="Dainat J."/>
        </authorList>
    </citation>
    <scope>NUCLEOTIDE SEQUENCE [LARGE SCALE GENOMIC DNA]</scope>
</reference>
<keyword evidence="2" id="KW-0479">Metal-binding</keyword>
<evidence type="ECO:0000256" key="3">
    <source>
        <dbReference type="ARBA" id="ARBA00022771"/>
    </source>
</evidence>
<evidence type="ECO:0000256" key="5">
    <source>
        <dbReference type="ARBA" id="ARBA00023242"/>
    </source>
</evidence>
<name>A0A448YS34_BRENA</name>
<keyword evidence="5" id="KW-0539">Nucleus</keyword>
<dbReference type="EMBL" id="CAACVR010000056">
    <property type="protein sequence ID" value="VEU23715.1"/>
    <property type="molecule type" value="Genomic_DNA"/>
</dbReference>
<dbReference type="OrthoDB" id="2160351at2759"/>
<dbReference type="InterPro" id="IPR003604">
    <property type="entry name" value="Matrin/U1-like-C_Znf_C2H2"/>
</dbReference>
<dbReference type="GO" id="GO:0003723">
    <property type="term" value="F:RNA binding"/>
    <property type="evidence" value="ECO:0007669"/>
    <property type="project" value="InterPro"/>
</dbReference>
<dbReference type="InterPro" id="IPR031590">
    <property type="entry name" value="PRP9_N"/>
</dbReference>
<dbReference type="Pfam" id="PF12171">
    <property type="entry name" value="zf-C2H2_jaz"/>
    <property type="match status" value="1"/>
</dbReference>
<evidence type="ECO:0000256" key="4">
    <source>
        <dbReference type="ARBA" id="ARBA00022833"/>
    </source>
</evidence>
<dbReference type="SMART" id="SM00355">
    <property type="entry name" value="ZnF_C2H2"/>
    <property type="match status" value="2"/>
</dbReference>
<protein>
    <submittedName>
        <fullName evidence="7">DEKNAAC104932</fullName>
    </submittedName>
</protein>
<dbReference type="AlphaFoldDB" id="A0A448YS34"/>
<comment type="subcellular location">
    <subcellularLocation>
        <location evidence="1">Nucleus</location>
    </subcellularLocation>
</comment>
<keyword evidence="8" id="KW-1185">Reference proteome</keyword>